<reference evidence="7" key="1">
    <citation type="journal article" date="2019" name="Int. J. Syst. Evol. Microbiol.">
        <title>The Global Catalogue of Microorganisms (GCM) 10K type strain sequencing project: providing services to taxonomists for standard genome sequencing and annotation.</title>
        <authorList>
            <consortium name="The Broad Institute Genomics Platform"/>
            <consortium name="The Broad Institute Genome Sequencing Center for Infectious Disease"/>
            <person name="Wu L."/>
            <person name="Ma J."/>
        </authorList>
    </citation>
    <scope>NUCLEOTIDE SEQUENCE [LARGE SCALE GENOMIC DNA]</scope>
    <source>
        <strain evidence="7">CGMCC 1.16275</strain>
    </source>
</reference>
<accession>A0ABW2KYP2</accession>
<proteinExistence type="predicted"/>
<keyword evidence="7" id="KW-1185">Reference proteome</keyword>
<feature type="transmembrane region" description="Helical" evidence="4">
    <location>
        <begin position="273"/>
        <end position="291"/>
    </location>
</feature>
<comment type="caution">
    <text evidence="6">The sequence shown here is derived from an EMBL/GenBank/DDBJ whole genome shotgun (WGS) entry which is preliminary data.</text>
</comment>
<sequence length="387" mass="39421">MLPRAVWMLGLVSLFMDVSSEMILALLPVFLVSGLGASALVLGLIEGMADATSQVVKVFSGTLSDWLGKRKALAVFGYGLSALSKPLFPLAGSVGMVVGARFMDRVGKGIRGAPRDALMADMVAPGQRGAAFGLRQSLDTVGAILGPLVAAGLMALTGDIRLVFAVAVLPALLSVGLLAIGVREPAVERPADGGFPLTRAGLARLGRPFWLAVGAAGFLLLGRFGEAFLLLRAEDVGVAAASVPLVYACMNVAFALSAYPAGRLSDRLGRETLLIAGFVLLAAAHAVLALASGTLSVVAGTVLWGLHLGLTQGILAALVADAAPADRRGTAFGVFNLVTGLALLLASLGAGVLWTTAGPAATFATAGGVTCVALMLTLLTRRARTLR</sequence>
<keyword evidence="3 4" id="KW-0472">Membrane</keyword>
<dbReference type="InterPro" id="IPR011701">
    <property type="entry name" value="MFS"/>
</dbReference>
<dbReference type="CDD" id="cd17370">
    <property type="entry name" value="MFS_MJ1317_like"/>
    <property type="match status" value="1"/>
</dbReference>
<protein>
    <submittedName>
        <fullName evidence="6">MFS transporter</fullName>
    </submittedName>
</protein>
<evidence type="ECO:0000313" key="7">
    <source>
        <dbReference type="Proteomes" id="UP001596456"/>
    </source>
</evidence>
<evidence type="ECO:0000256" key="1">
    <source>
        <dbReference type="ARBA" id="ARBA00022692"/>
    </source>
</evidence>
<dbReference type="EMBL" id="JBHTCM010000015">
    <property type="protein sequence ID" value="MFC7334292.1"/>
    <property type="molecule type" value="Genomic_DNA"/>
</dbReference>
<feature type="domain" description="Major facilitator superfamily (MFS) profile" evidence="5">
    <location>
        <begin position="5"/>
        <end position="385"/>
    </location>
</feature>
<feature type="transmembrane region" description="Helical" evidence="4">
    <location>
        <begin position="297"/>
        <end position="320"/>
    </location>
</feature>
<evidence type="ECO:0000256" key="4">
    <source>
        <dbReference type="SAM" id="Phobius"/>
    </source>
</evidence>
<name>A0ABW2KYP2_9PROT</name>
<dbReference type="Pfam" id="PF07690">
    <property type="entry name" value="MFS_1"/>
    <property type="match status" value="2"/>
</dbReference>
<evidence type="ECO:0000313" key="6">
    <source>
        <dbReference type="EMBL" id="MFC7334292.1"/>
    </source>
</evidence>
<feature type="transmembrane region" description="Helical" evidence="4">
    <location>
        <begin position="237"/>
        <end position="261"/>
    </location>
</feature>
<keyword evidence="2 4" id="KW-1133">Transmembrane helix</keyword>
<feature type="transmembrane region" description="Helical" evidence="4">
    <location>
        <begin position="209"/>
        <end position="231"/>
    </location>
</feature>
<dbReference type="PANTHER" id="PTHR23518:SF2">
    <property type="entry name" value="MAJOR FACILITATOR SUPERFAMILY TRANSPORTER"/>
    <property type="match status" value="1"/>
</dbReference>
<feature type="transmembrane region" description="Helical" evidence="4">
    <location>
        <begin position="332"/>
        <end position="354"/>
    </location>
</feature>
<dbReference type="SUPFAM" id="SSF103473">
    <property type="entry name" value="MFS general substrate transporter"/>
    <property type="match status" value="1"/>
</dbReference>
<dbReference type="PANTHER" id="PTHR23518">
    <property type="entry name" value="C-METHYLTRANSFERASE"/>
    <property type="match status" value="1"/>
</dbReference>
<dbReference type="InterPro" id="IPR036259">
    <property type="entry name" value="MFS_trans_sf"/>
</dbReference>
<organism evidence="6 7">
    <name type="scientific">Rhodocista pekingensis</name>
    <dbReference type="NCBI Taxonomy" id="201185"/>
    <lineage>
        <taxon>Bacteria</taxon>
        <taxon>Pseudomonadati</taxon>
        <taxon>Pseudomonadota</taxon>
        <taxon>Alphaproteobacteria</taxon>
        <taxon>Rhodospirillales</taxon>
        <taxon>Azospirillaceae</taxon>
        <taxon>Rhodocista</taxon>
    </lineage>
</organism>
<feature type="transmembrane region" description="Helical" evidence="4">
    <location>
        <begin position="22"/>
        <end position="45"/>
    </location>
</feature>
<dbReference type="RefSeq" id="WP_377359855.1">
    <property type="nucleotide sequence ID" value="NZ_JBHTCM010000015.1"/>
</dbReference>
<feature type="transmembrane region" description="Helical" evidence="4">
    <location>
        <begin position="360"/>
        <end position="379"/>
    </location>
</feature>
<dbReference type="Proteomes" id="UP001596456">
    <property type="component" value="Unassembled WGS sequence"/>
</dbReference>
<evidence type="ECO:0000259" key="5">
    <source>
        <dbReference type="PROSITE" id="PS50850"/>
    </source>
</evidence>
<evidence type="ECO:0000256" key="2">
    <source>
        <dbReference type="ARBA" id="ARBA00022989"/>
    </source>
</evidence>
<keyword evidence="1 4" id="KW-0812">Transmembrane</keyword>
<gene>
    <name evidence="6" type="ORF">ACFQPS_14080</name>
</gene>
<dbReference type="Gene3D" id="1.20.1250.20">
    <property type="entry name" value="MFS general substrate transporter like domains"/>
    <property type="match status" value="2"/>
</dbReference>
<evidence type="ECO:0000256" key="3">
    <source>
        <dbReference type="ARBA" id="ARBA00023136"/>
    </source>
</evidence>
<feature type="transmembrane region" description="Helical" evidence="4">
    <location>
        <begin position="162"/>
        <end position="182"/>
    </location>
</feature>
<dbReference type="PROSITE" id="PS50850">
    <property type="entry name" value="MFS"/>
    <property type="match status" value="1"/>
</dbReference>
<dbReference type="InterPro" id="IPR020846">
    <property type="entry name" value="MFS_dom"/>
</dbReference>